<feature type="transmembrane region" description="Helical" evidence="1">
    <location>
        <begin position="70"/>
        <end position="89"/>
    </location>
</feature>
<comment type="caution">
    <text evidence="2">The sequence shown here is derived from an EMBL/GenBank/DDBJ whole genome shotgun (WGS) entry which is preliminary data.</text>
</comment>
<accession>A0A1U7HYL5</accession>
<dbReference type="Proteomes" id="UP000185984">
    <property type="component" value="Unassembled WGS sequence"/>
</dbReference>
<feature type="transmembrane region" description="Helical" evidence="1">
    <location>
        <begin position="37"/>
        <end position="58"/>
    </location>
</feature>
<organism evidence="2 3">
    <name type="scientific">Chroogloeocystis siderophila 5.2 s.c.1</name>
    <dbReference type="NCBI Taxonomy" id="247279"/>
    <lineage>
        <taxon>Bacteria</taxon>
        <taxon>Bacillati</taxon>
        <taxon>Cyanobacteriota</taxon>
        <taxon>Cyanophyceae</taxon>
        <taxon>Oscillatoriophycideae</taxon>
        <taxon>Chroococcales</taxon>
        <taxon>Chroococcaceae</taxon>
        <taxon>Chroogloeocystis</taxon>
    </lineage>
</organism>
<dbReference type="OrthoDB" id="425773at2"/>
<keyword evidence="1" id="KW-0472">Membrane</keyword>
<keyword evidence="1" id="KW-1133">Transmembrane helix</keyword>
<gene>
    <name evidence="2" type="ORF">NIES1031_02265</name>
</gene>
<dbReference type="AlphaFoldDB" id="A0A1U7HYL5"/>
<evidence type="ECO:0000313" key="3">
    <source>
        <dbReference type="Proteomes" id="UP000185984"/>
    </source>
</evidence>
<reference evidence="2 3" key="1">
    <citation type="submission" date="2016-11" db="EMBL/GenBank/DDBJ databases">
        <title>Draft Genome Sequences of Nine Cyanobacterial Strains from Diverse Habitats.</title>
        <authorList>
            <person name="Zhu T."/>
            <person name="Hou S."/>
            <person name="Lu X."/>
            <person name="Hess W.R."/>
        </authorList>
    </citation>
    <scope>NUCLEOTIDE SEQUENCE [LARGE SCALE GENOMIC DNA]</scope>
    <source>
        <strain evidence="2 3">5.2 s.c.1</strain>
    </source>
</reference>
<keyword evidence="3" id="KW-1185">Reference proteome</keyword>
<proteinExistence type="predicted"/>
<keyword evidence="1" id="KW-0812">Transmembrane</keyword>
<feature type="transmembrane region" description="Helical" evidence="1">
    <location>
        <begin position="12"/>
        <end position="30"/>
    </location>
</feature>
<protein>
    <submittedName>
        <fullName evidence="2">Uncharacterized protein</fullName>
    </submittedName>
</protein>
<evidence type="ECO:0000313" key="2">
    <source>
        <dbReference type="EMBL" id="OKH28748.1"/>
    </source>
</evidence>
<sequence length="101" mass="10982">MFGLALPQQLEILGIGIFLVGIGVYAVASYRPINAIAVWAIILIEVDWIITSVVLLFSFDSVLTLAGKDLIAASAIAVFAFMILEIYGLQQLRKTPESNEI</sequence>
<evidence type="ECO:0000256" key="1">
    <source>
        <dbReference type="SAM" id="Phobius"/>
    </source>
</evidence>
<name>A0A1U7HYL5_9CHRO</name>
<dbReference type="RefSeq" id="WP_073547905.1">
    <property type="nucleotide sequence ID" value="NZ_CAWMVK010000012.1"/>
</dbReference>
<dbReference type="EMBL" id="MRCC01000002">
    <property type="protein sequence ID" value="OKH28748.1"/>
    <property type="molecule type" value="Genomic_DNA"/>
</dbReference>